<dbReference type="AlphaFoldDB" id="A0A9W9CQL5"/>
<dbReference type="EMBL" id="JAPEUY010000003">
    <property type="protein sequence ID" value="KAJ4375143.1"/>
    <property type="molecule type" value="Genomic_DNA"/>
</dbReference>
<evidence type="ECO:0000313" key="1">
    <source>
        <dbReference type="EMBL" id="KAJ4375143.1"/>
    </source>
</evidence>
<proteinExistence type="predicted"/>
<comment type="caution">
    <text evidence="1">The sequence shown here is derived from an EMBL/GenBank/DDBJ whole genome shotgun (WGS) entry which is preliminary data.</text>
</comment>
<reference evidence="1" key="1">
    <citation type="submission" date="2022-10" db="EMBL/GenBank/DDBJ databases">
        <title>Tapping the CABI collections for fungal endophytes: first genome assemblies for Collariella, Neodidymelliopsis, Ascochyta clinopodiicola, Didymella pomorum, Didymosphaeria variabile, Neocosmospora piperis and Neocucurbitaria cava.</title>
        <authorList>
            <person name="Hill R."/>
        </authorList>
    </citation>
    <scope>NUCLEOTIDE SEQUENCE</scope>
    <source>
        <strain evidence="1">IMI 356814</strain>
    </source>
</reference>
<keyword evidence="2" id="KW-1185">Reference proteome</keyword>
<organism evidence="1 2">
    <name type="scientific">Neocucurbitaria cava</name>
    <dbReference type="NCBI Taxonomy" id="798079"/>
    <lineage>
        <taxon>Eukaryota</taxon>
        <taxon>Fungi</taxon>
        <taxon>Dikarya</taxon>
        <taxon>Ascomycota</taxon>
        <taxon>Pezizomycotina</taxon>
        <taxon>Dothideomycetes</taxon>
        <taxon>Pleosporomycetidae</taxon>
        <taxon>Pleosporales</taxon>
        <taxon>Pleosporineae</taxon>
        <taxon>Cucurbitariaceae</taxon>
        <taxon>Neocucurbitaria</taxon>
    </lineage>
</organism>
<gene>
    <name evidence="1" type="ORF">N0V83_002227</name>
</gene>
<accession>A0A9W9CQL5</accession>
<sequence>MFRNTQGSSCRAPDDLVRILGSIYFSAHPVDSLLFQNPDLFHDLYVFKCVTTVIFTSGDRGIKGNFSLSLEHGLEEAYSWMAGLPMDVPSQKNSSVRINGYEIPSWSMRNMSNIQIIYLRIPDGGPAGQGYDANDGESLVKLYNGKLKSITTTDGNATYTLDELKDLLSAILNMRQANDIRVLDHKASISNTQDTISHNTDHVISAKLVMDAINRTKNGANITA</sequence>
<evidence type="ECO:0000313" key="2">
    <source>
        <dbReference type="Proteomes" id="UP001140560"/>
    </source>
</evidence>
<protein>
    <submittedName>
        <fullName evidence="1">Uncharacterized protein</fullName>
    </submittedName>
</protein>
<name>A0A9W9CQL5_9PLEO</name>
<dbReference type="Proteomes" id="UP001140560">
    <property type="component" value="Unassembled WGS sequence"/>
</dbReference>
<dbReference type="OrthoDB" id="203440at2759"/>